<name>A0A8J9SM20_PHATR</name>
<feature type="compositionally biased region" description="Low complexity" evidence="2">
    <location>
        <begin position="118"/>
        <end position="130"/>
    </location>
</feature>
<feature type="region of interest" description="Disordered" evidence="2">
    <location>
        <begin position="99"/>
        <end position="158"/>
    </location>
</feature>
<sequence length="387" mass="41203">MSHTNPHGTNRPTHSQPASPAQMSLMGGHELSVEEIQDLLGGVLDDEHNHHPLVSLTHAGLSEATDSTAAASLASHQQSHHALSYQRLQLQHYLTHSHSNPLLNSARSDDGNDDNNDPTDAAAPSSSSRALPHALDGKAVARSERKRSREKQRRSDVNQQFTALTTVLREIESTCDDVHARALPAFSPSNRADLIARVIGCLEALHGAVKRRKAENESLETQLQQAKQAGEETAAKLKESLMAPQSFGQNRVMMMVPMMIGANGPEAIPQGTMPPQMANMMSYMTAPPQAYMTAPQPTLQQQQQQQPPQSAPSHGTPANESNSAPPATAPATGNPSNTFPFVMPPYFMPSAPTPADAQSASSASTADSRKAAPTGATEVGSNLAHCA</sequence>
<organism evidence="3">
    <name type="scientific">Phaeodactylum tricornutum</name>
    <name type="common">Diatom</name>
    <dbReference type="NCBI Taxonomy" id="2850"/>
    <lineage>
        <taxon>Eukaryota</taxon>
        <taxon>Sar</taxon>
        <taxon>Stramenopiles</taxon>
        <taxon>Ochrophyta</taxon>
        <taxon>Bacillariophyta</taxon>
        <taxon>Bacillariophyceae</taxon>
        <taxon>Bacillariophycidae</taxon>
        <taxon>Naviculales</taxon>
        <taxon>Phaeodactylaceae</taxon>
        <taxon>Phaeodactylum</taxon>
    </lineage>
</organism>
<protein>
    <recommendedName>
        <fullName evidence="4">BHLH domain-containing protein</fullName>
    </recommendedName>
</protein>
<dbReference type="Proteomes" id="UP000836788">
    <property type="component" value="Chromosome 19"/>
</dbReference>
<feature type="region of interest" description="Disordered" evidence="2">
    <location>
        <begin position="294"/>
        <end position="387"/>
    </location>
</feature>
<evidence type="ECO:0008006" key="4">
    <source>
        <dbReference type="Google" id="ProtNLM"/>
    </source>
</evidence>
<dbReference type="AlphaFoldDB" id="A0A8J9SM20"/>
<dbReference type="EMBL" id="OU594960">
    <property type="protein sequence ID" value="CAG9283551.1"/>
    <property type="molecule type" value="Genomic_DNA"/>
</dbReference>
<dbReference type="InterPro" id="IPR036638">
    <property type="entry name" value="HLH_DNA-bd_sf"/>
</dbReference>
<evidence type="ECO:0000256" key="2">
    <source>
        <dbReference type="SAM" id="MobiDB-lite"/>
    </source>
</evidence>
<feature type="region of interest" description="Disordered" evidence="2">
    <location>
        <begin position="1"/>
        <end position="25"/>
    </location>
</feature>
<reference evidence="3" key="1">
    <citation type="submission" date="2022-02" db="EMBL/GenBank/DDBJ databases">
        <authorList>
            <person name="Giguere J D."/>
        </authorList>
    </citation>
    <scope>NUCLEOTIDE SEQUENCE</scope>
    <source>
        <strain evidence="3">CCAP 1055/1</strain>
    </source>
</reference>
<keyword evidence="1" id="KW-0175">Coiled coil</keyword>
<dbReference type="GO" id="GO:0046983">
    <property type="term" value="F:protein dimerization activity"/>
    <property type="evidence" value="ECO:0007669"/>
    <property type="project" value="InterPro"/>
</dbReference>
<evidence type="ECO:0000313" key="3">
    <source>
        <dbReference type="EMBL" id="CAG9283551.1"/>
    </source>
</evidence>
<proteinExistence type="predicted"/>
<dbReference type="Gene3D" id="4.10.280.10">
    <property type="entry name" value="Helix-loop-helix DNA-binding domain"/>
    <property type="match status" value="1"/>
</dbReference>
<gene>
    <name evidence="3" type="ORF">PTTT1_LOCUS23165</name>
</gene>
<feature type="compositionally biased region" description="Low complexity" evidence="2">
    <location>
        <begin position="295"/>
        <end position="308"/>
    </location>
</feature>
<accession>A0A8J9SM20</accession>
<feature type="compositionally biased region" description="Polar residues" evidence="2">
    <location>
        <begin position="1"/>
        <end position="22"/>
    </location>
</feature>
<evidence type="ECO:0000256" key="1">
    <source>
        <dbReference type="SAM" id="Coils"/>
    </source>
</evidence>
<feature type="compositionally biased region" description="Low complexity" evidence="2">
    <location>
        <begin position="349"/>
        <end position="366"/>
    </location>
</feature>
<feature type="coiled-coil region" evidence="1">
    <location>
        <begin position="202"/>
        <end position="236"/>
    </location>
</feature>
<feature type="compositionally biased region" description="Low complexity" evidence="2">
    <location>
        <begin position="316"/>
        <end position="338"/>
    </location>
</feature>